<keyword evidence="8" id="KW-0902">Two-component regulatory system</keyword>
<dbReference type="Gene3D" id="3.30.565.10">
    <property type="entry name" value="Histidine kinase-like ATPase, C-terminal domain"/>
    <property type="match status" value="1"/>
</dbReference>
<evidence type="ECO:0000313" key="12">
    <source>
        <dbReference type="EMBL" id="GLH97278.1"/>
    </source>
</evidence>
<dbReference type="EMBL" id="BSDI01000009">
    <property type="protein sequence ID" value="GLH97278.1"/>
    <property type="molecule type" value="Genomic_DNA"/>
</dbReference>
<evidence type="ECO:0000256" key="5">
    <source>
        <dbReference type="ARBA" id="ARBA00022741"/>
    </source>
</evidence>
<feature type="domain" description="Histidine kinase/HSP90-like ATPase" evidence="10">
    <location>
        <begin position="353"/>
        <end position="442"/>
    </location>
</feature>
<evidence type="ECO:0000256" key="3">
    <source>
        <dbReference type="ARBA" id="ARBA00022553"/>
    </source>
</evidence>
<dbReference type="Proteomes" id="UP001144280">
    <property type="component" value="Unassembled WGS sequence"/>
</dbReference>
<dbReference type="InterPro" id="IPR003594">
    <property type="entry name" value="HATPase_dom"/>
</dbReference>
<comment type="caution">
    <text evidence="12">The sequence shown here is derived from an EMBL/GenBank/DDBJ whole genome shotgun (WGS) entry which is preliminary data.</text>
</comment>
<keyword evidence="9" id="KW-0812">Transmembrane</keyword>
<keyword evidence="5" id="KW-0547">Nucleotide-binding</keyword>
<evidence type="ECO:0000256" key="4">
    <source>
        <dbReference type="ARBA" id="ARBA00022679"/>
    </source>
</evidence>
<keyword evidence="9" id="KW-0472">Membrane</keyword>
<dbReference type="Pfam" id="PF02518">
    <property type="entry name" value="HATPase_c"/>
    <property type="match status" value="1"/>
</dbReference>
<dbReference type="InterPro" id="IPR050482">
    <property type="entry name" value="Sensor_HK_TwoCompSys"/>
</dbReference>
<keyword evidence="13" id="KW-1185">Reference proteome</keyword>
<evidence type="ECO:0000256" key="6">
    <source>
        <dbReference type="ARBA" id="ARBA00022777"/>
    </source>
</evidence>
<feature type="transmembrane region" description="Helical" evidence="9">
    <location>
        <begin position="470"/>
        <end position="495"/>
    </location>
</feature>
<protein>
    <recommendedName>
        <fullName evidence="2">histidine kinase</fullName>
        <ecNumber evidence="2">2.7.13.3</ecNumber>
    </recommendedName>
</protein>
<accession>A0ABQ5QS05</accession>
<dbReference type="InterPro" id="IPR011712">
    <property type="entry name" value="Sig_transdc_His_kin_sub3_dim/P"/>
</dbReference>
<proteinExistence type="predicted"/>
<organism evidence="12 13">
    <name type="scientific">Phytohabitans aurantiacus</name>
    <dbReference type="NCBI Taxonomy" id="3016789"/>
    <lineage>
        <taxon>Bacteria</taxon>
        <taxon>Bacillati</taxon>
        <taxon>Actinomycetota</taxon>
        <taxon>Actinomycetes</taxon>
        <taxon>Micromonosporales</taxon>
        <taxon>Micromonosporaceae</taxon>
    </lineage>
</organism>
<dbReference type="Pfam" id="PF07730">
    <property type="entry name" value="HisKA_3"/>
    <property type="match status" value="1"/>
</dbReference>
<name>A0ABQ5QS05_9ACTN</name>
<keyword evidence="3" id="KW-0597">Phosphoprotein</keyword>
<evidence type="ECO:0000259" key="11">
    <source>
        <dbReference type="Pfam" id="PF07730"/>
    </source>
</evidence>
<dbReference type="SUPFAM" id="SSF55874">
    <property type="entry name" value="ATPase domain of HSP90 chaperone/DNA topoisomerase II/histidine kinase"/>
    <property type="match status" value="1"/>
</dbReference>
<keyword evidence="4" id="KW-0808">Transferase</keyword>
<evidence type="ECO:0000256" key="2">
    <source>
        <dbReference type="ARBA" id="ARBA00012438"/>
    </source>
</evidence>
<dbReference type="PANTHER" id="PTHR24421">
    <property type="entry name" value="NITRATE/NITRITE SENSOR PROTEIN NARX-RELATED"/>
    <property type="match status" value="1"/>
</dbReference>
<evidence type="ECO:0000259" key="10">
    <source>
        <dbReference type="Pfam" id="PF02518"/>
    </source>
</evidence>
<reference evidence="12" key="1">
    <citation type="submission" date="2022-12" db="EMBL/GenBank/DDBJ databases">
        <title>New Phytohabitans aurantiacus sp. RD004123 nov., an actinomycete isolated from soil.</title>
        <authorList>
            <person name="Triningsih D.W."/>
            <person name="Harunari E."/>
            <person name="Igarashi Y."/>
        </authorList>
    </citation>
    <scope>NUCLEOTIDE SEQUENCE</scope>
    <source>
        <strain evidence="12">RD004123</strain>
    </source>
</reference>
<dbReference type="CDD" id="cd16917">
    <property type="entry name" value="HATPase_UhpB-NarQ-NarX-like"/>
    <property type="match status" value="1"/>
</dbReference>
<keyword evidence="6 12" id="KW-0418">Kinase</keyword>
<dbReference type="EC" id="2.7.13.3" evidence="2"/>
<feature type="domain" description="Signal transduction histidine kinase subgroup 3 dimerisation and phosphoacceptor" evidence="11">
    <location>
        <begin position="245"/>
        <end position="309"/>
    </location>
</feature>
<evidence type="ECO:0000256" key="1">
    <source>
        <dbReference type="ARBA" id="ARBA00000085"/>
    </source>
</evidence>
<evidence type="ECO:0000256" key="9">
    <source>
        <dbReference type="SAM" id="Phobius"/>
    </source>
</evidence>
<evidence type="ECO:0000256" key="8">
    <source>
        <dbReference type="ARBA" id="ARBA00023012"/>
    </source>
</evidence>
<feature type="transmembrane region" description="Helical" evidence="9">
    <location>
        <begin position="165"/>
        <end position="183"/>
    </location>
</feature>
<sequence length="578" mass="62210">MIALIRVNRFARMISPTLLLARAGTSFTRPVATLSATSAVLRPPVLTVNMLATLGRAMGHPHRPKDVSRHSLSAGYGLCMRRLATDIGLWVVLAAPVAFSWPGHNAYPFWLLLVGLAGLGAAVAVSRRYPLVSLFIVVSLTAIDGNFSFALPVISYLVGRRMASIRPAAIGFTAIVVLFSPYVLIRTGFLTWASLAGVLVYAGLFPWLVGRYRRQQLDLVAAGWEHAEQLEREQRIISDQVRLRERTRIAEDMHDSLGHELSLIALRAGALELAPDLDERHREAAASLRASAGAATERLREIIGVLRDDTAPAPTHPTDEDVTELVRRAKASGMAAELTTTPPSTPVPPMVDRAVHRLVQEALTNANKYAPGAAVTVDIHHTDTDVTVTVRNAPPPAGPLPGIGQGGQGLVGLRERVRLTGGAFDAGRTPDGGFRVMARMPYAGGTVAPPPVETASADRRRLAQRRARRGLVTAVAVPAGIGAVLGAVAIGYYVYATTSAVLTPRDYAALTTGQDLATVEQVLPRREMLDPPTRDEPAGAVCRYYRSHGEIFNAQLDVYQLCFRDAHLVSKQTIPLGL</sequence>
<feature type="transmembrane region" description="Helical" evidence="9">
    <location>
        <begin position="189"/>
        <end position="209"/>
    </location>
</feature>
<dbReference type="GO" id="GO:0016301">
    <property type="term" value="F:kinase activity"/>
    <property type="evidence" value="ECO:0007669"/>
    <property type="project" value="UniProtKB-KW"/>
</dbReference>
<feature type="transmembrane region" description="Helical" evidence="9">
    <location>
        <begin position="108"/>
        <end position="125"/>
    </location>
</feature>
<comment type="catalytic activity">
    <reaction evidence="1">
        <text>ATP + protein L-histidine = ADP + protein N-phospho-L-histidine.</text>
        <dbReference type="EC" id="2.7.13.3"/>
    </reaction>
</comment>
<dbReference type="Gene3D" id="1.20.5.1930">
    <property type="match status" value="1"/>
</dbReference>
<dbReference type="PANTHER" id="PTHR24421:SF10">
    <property type="entry name" value="NITRATE_NITRITE SENSOR PROTEIN NARQ"/>
    <property type="match status" value="1"/>
</dbReference>
<keyword evidence="7" id="KW-0067">ATP-binding</keyword>
<evidence type="ECO:0000313" key="13">
    <source>
        <dbReference type="Proteomes" id="UP001144280"/>
    </source>
</evidence>
<evidence type="ECO:0000256" key="7">
    <source>
        <dbReference type="ARBA" id="ARBA00022840"/>
    </source>
</evidence>
<dbReference type="InterPro" id="IPR036890">
    <property type="entry name" value="HATPase_C_sf"/>
</dbReference>
<keyword evidence="9" id="KW-1133">Transmembrane helix</keyword>
<gene>
    <name evidence="12" type="ORF">Pa4123_25530</name>
</gene>
<feature type="transmembrane region" description="Helical" evidence="9">
    <location>
        <begin position="131"/>
        <end position="158"/>
    </location>
</feature>